<evidence type="ECO:0008006" key="3">
    <source>
        <dbReference type="Google" id="ProtNLM"/>
    </source>
</evidence>
<protein>
    <recommendedName>
        <fullName evidence="3">DUF420 domain-containing protein</fullName>
    </recommendedName>
</protein>
<proteinExistence type="predicted"/>
<feature type="transmembrane region" description="Helical" evidence="1">
    <location>
        <begin position="51"/>
        <end position="68"/>
    </location>
</feature>
<feature type="transmembrane region" description="Helical" evidence="1">
    <location>
        <begin position="21"/>
        <end position="39"/>
    </location>
</feature>
<evidence type="ECO:0000256" key="1">
    <source>
        <dbReference type="SAM" id="Phobius"/>
    </source>
</evidence>
<gene>
    <name evidence="2" type="ORF">MNBD_NITROSPINAE02-473</name>
</gene>
<dbReference type="AlphaFoldDB" id="A0A3B1BRS2"/>
<dbReference type="InterPro" id="IPR007352">
    <property type="entry name" value="DUF420"/>
</dbReference>
<keyword evidence="1" id="KW-0472">Membrane</keyword>
<keyword evidence="1" id="KW-0812">Transmembrane</keyword>
<feature type="transmembrane region" description="Helical" evidence="1">
    <location>
        <begin position="98"/>
        <end position="120"/>
    </location>
</feature>
<dbReference type="EMBL" id="UOGE01000063">
    <property type="protein sequence ID" value="VAX21006.1"/>
    <property type="molecule type" value="Genomic_DNA"/>
</dbReference>
<dbReference type="Pfam" id="PF04238">
    <property type="entry name" value="DUF420"/>
    <property type="match status" value="1"/>
</dbReference>
<feature type="transmembrane region" description="Helical" evidence="1">
    <location>
        <begin position="171"/>
        <end position="192"/>
    </location>
</feature>
<feature type="transmembrane region" description="Helical" evidence="1">
    <location>
        <begin position="141"/>
        <end position="159"/>
    </location>
</feature>
<reference evidence="2" key="1">
    <citation type="submission" date="2018-06" db="EMBL/GenBank/DDBJ databases">
        <authorList>
            <person name="Zhirakovskaya E."/>
        </authorList>
    </citation>
    <scope>NUCLEOTIDE SEQUENCE</scope>
</reference>
<name>A0A3B1BRS2_9ZZZZ</name>
<evidence type="ECO:0000313" key="2">
    <source>
        <dbReference type="EMBL" id="VAX21006.1"/>
    </source>
</evidence>
<feature type="transmembrane region" description="Helical" evidence="1">
    <location>
        <begin position="204"/>
        <end position="223"/>
    </location>
</feature>
<sequence>MKEFIVSPGFLSVRSTMGSDISYLAAVFFTTMFIIAGYFAIKQRGLTHHRMILASMLTMILYFTYYYLVRQLGLASLEDQINFPGPEWVYQKIFRPLLLFHFLIVSLSTFISLYMIGNGFRTASVINGRMTLKSEKVKRSWILWGAGFLWLGFLVWWVFSRSVFGLWHKAMLLSLGYFIPAITLLVIGKVLANSEKRHRTLGRICIMLFVMLLVTSTLAYYLLYMAY</sequence>
<accession>A0A3B1BRS2</accession>
<keyword evidence="1" id="KW-1133">Transmembrane helix</keyword>
<organism evidence="2">
    <name type="scientific">hydrothermal vent metagenome</name>
    <dbReference type="NCBI Taxonomy" id="652676"/>
    <lineage>
        <taxon>unclassified sequences</taxon>
        <taxon>metagenomes</taxon>
        <taxon>ecological metagenomes</taxon>
    </lineage>
</organism>